<dbReference type="Gene3D" id="3.40.50.970">
    <property type="match status" value="1"/>
</dbReference>
<dbReference type="CDD" id="cd02000">
    <property type="entry name" value="TPP_E1_PDC_ADC_BCADC"/>
    <property type="match status" value="1"/>
</dbReference>
<comment type="function">
    <text evidence="7">The pyruvate dehydrogenase complex catalyzes the overall conversion of pyruvate to acetyl-CoA and CO(2).</text>
</comment>
<accession>A0A537KJU4</accession>
<dbReference type="AlphaFoldDB" id="A0A537KJU4"/>
<evidence type="ECO:0000256" key="6">
    <source>
        <dbReference type="ARBA" id="ARBA00023317"/>
    </source>
</evidence>
<dbReference type="PANTHER" id="PTHR11516">
    <property type="entry name" value="PYRUVATE DEHYDROGENASE E1 COMPONENT, ALPHA SUBUNIT BACTERIAL AND ORGANELLAR"/>
    <property type="match status" value="1"/>
</dbReference>
<comment type="caution">
    <text evidence="9">The sequence shown here is derived from an EMBL/GenBank/DDBJ whole genome shotgun (WGS) entry which is preliminary data.</text>
</comment>
<dbReference type="Pfam" id="PF00676">
    <property type="entry name" value="E1_dh"/>
    <property type="match status" value="1"/>
</dbReference>
<dbReference type="InterPro" id="IPR001017">
    <property type="entry name" value="DH_E1"/>
</dbReference>
<evidence type="ECO:0000256" key="3">
    <source>
        <dbReference type="ARBA" id="ARBA00014159"/>
    </source>
</evidence>
<organism evidence="9 10">
    <name type="scientific">Candidatus Segetimicrobium genomatis</name>
    <dbReference type="NCBI Taxonomy" id="2569760"/>
    <lineage>
        <taxon>Bacteria</taxon>
        <taxon>Bacillati</taxon>
        <taxon>Candidatus Sysuimicrobiota</taxon>
        <taxon>Candidatus Sysuimicrobiia</taxon>
        <taxon>Candidatus Sysuimicrobiales</taxon>
        <taxon>Candidatus Segetimicrobiaceae</taxon>
        <taxon>Candidatus Segetimicrobium</taxon>
    </lineage>
</organism>
<keyword evidence="6 7" id="KW-0670">Pyruvate</keyword>
<dbReference type="EC" id="1.2.4.1" evidence="2 7"/>
<dbReference type="InterPro" id="IPR050642">
    <property type="entry name" value="PDH_E1_Alpha_Subunit"/>
</dbReference>
<dbReference type="GO" id="GO:0004739">
    <property type="term" value="F:pyruvate dehydrogenase (acetyl-transferring) activity"/>
    <property type="evidence" value="ECO:0007669"/>
    <property type="project" value="UniProtKB-UniRule"/>
</dbReference>
<sequence length="320" mass="34927">MATATAPPQSQDQSQTELHRQMLRQMLLIRRFEEKAAEAYALGKIGGFCHLYIGQEAVAVGSLTVLRDDDYVICSYREHGQALVRGIPANAVMAELFGKATGCSRGKGGSMHLFDVDKRFMGGHAIVGGHLPLAAGIGFAIRYRGGDQICLCYFGEAAVNIGAFHEALNMSSVWKLPVIFLCENNRYGMGTAFERVAAITDVAEHACSYDMQAETVNGMDVLAVYEATQRAVQRARKGGHPTLLEVRTYRFMGHSMSDPLHGVYRTKEEVEELKDDGVLGQEGLDAIDAEVHAEVDAAVRFADESPDPAPDELYTHVLAD</sequence>
<evidence type="ECO:0000313" key="9">
    <source>
        <dbReference type="EMBL" id="TMI96025.1"/>
    </source>
</evidence>
<evidence type="ECO:0000256" key="1">
    <source>
        <dbReference type="ARBA" id="ARBA00001964"/>
    </source>
</evidence>
<proteinExistence type="predicted"/>
<reference evidence="9 10" key="1">
    <citation type="journal article" date="2019" name="Nat. Microbiol.">
        <title>Mediterranean grassland soil C-N compound turnover is dependent on rainfall and depth, and is mediated by genomically divergent microorganisms.</title>
        <authorList>
            <person name="Diamond S."/>
            <person name="Andeer P.F."/>
            <person name="Li Z."/>
            <person name="Crits-Christoph A."/>
            <person name="Burstein D."/>
            <person name="Anantharaman K."/>
            <person name="Lane K.R."/>
            <person name="Thomas B.C."/>
            <person name="Pan C."/>
            <person name="Northen T.R."/>
            <person name="Banfield J.F."/>
        </authorList>
    </citation>
    <scope>NUCLEOTIDE SEQUENCE [LARGE SCALE GENOMIC DNA]</scope>
    <source>
        <strain evidence="9">NP_4</strain>
    </source>
</reference>
<comment type="cofactor">
    <cofactor evidence="1 7">
        <name>thiamine diphosphate</name>
        <dbReference type="ChEBI" id="CHEBI:58937"/>
    </cofactor>
</comment>
<evidence type="ECO:0000256" key="4">
    <source>
        <dbReference type="ARBA" id="ARBA00023002"/>
    </source>
</evidence>
<evidence type="ECO:0000256" key="2">
    <source>
        <dbReference type="ARBA" id="ARBA00012281"/>
    </source>
</evidence>
<protein>
    <recommendedName>
        <fullName evidence="3 7">Pyruvate dehydrogenase E1 component subunit alpha</fullName>
        <ecNumber evidence="2 7">1.2.4.1</ecNumber>
    </recommendedName>
</protein>
<keyword evidence="4 7" id="KW-0560">Oxidoreductase</keyword>
<dbReference type="PANTHER" id="PTHR11516:SF60">
    <property type="entry name" value="PYRUVATE DEHYDROGENASE E1 COMPONENT SUBUNIT ALPHA"/>
    <property type="match status" value="1"/>
</dbReference>
<evidence type="ECO:0000256" key="7">
    <source>
        <dbReference type="RuleBase" id="RU361139"/>
    </source>
</evidence>
<dbReference type="Proteomes" id="UP000319353">
    <property type="component" value="Unassembled WGS sequence"/>
</dbReference>
<evidence type="ECO:0000259" key="8">
    <source>
        <dbReference type="Pfam" id="PF00676"/>
    </source>
</evidence>
<dbReference type="InterPro" id="IPR017597">
    <property type="entry name" value="Pyrv_DH_E1_asu_subgrp-y"/>
</dbReference>
<dbReference type="NCBIfam" id="TIGR03182">
    <property type="entry name" value="PDH_E1_alph_y"/>
    <property type="match status" value="1"/>
</dbReference>
<keyword evidence="5 7" id="KW-0786">Thiamine pyrophosphate</keyword>
<comment type="catalytic activity">
    <reaction evidence="7">
        <text>N(6)-[(R)-lipoyl]-L-lysyl-[protein] + pyruvate + H(+) = N(6)-[(R)-S(8)-acetyldihydrolipoyl]-L-lysyl-[protein] + CO2</text>
        <dbReference type="Rhea" id="RHEA:19189"/>
        <dbReference type="Rhea" id="RHEA-COMP:10474"/>
        <dbReference type="Rhea" id="RHEA-COMP:10478"/>
        <dbReference type="ChEBI" id="CHEBI:15361"/>
        <dbReference type="ChEBI" id="CHEBI:15378"/>
        <dbReference type="ChEBI" id="CHEBI:16526"/>
        <dbReference type="ChEBI" id="CHEBI:83099"/>
        <dbReference type="ChEBI" id="CHEBI:83111"/>
        <dbReference type="EC" id="1.2.4.1"/>
    </reaction>
</comment>
<evidence type="ECO:0000313" key="10">
    <source>
        <dbReference type="Proteomes" id="UP000319353"/>
    </source>
</evidence>
<gene>
    <name evidence="7 9" type="primary">pdhA</name>
    <name evidence="9" type="ORF">E6H01_14100</name>
</gene>
<comment type="subunit">
    <text evidence="7">Heterodimer of an alpha and a beta chain.</text>
</comment>
<dbReference type="EMBL" id="VBAL01000269">
    <property type="protein sequence ID" value="TMI96025.1"/>
    <property type="molecule type" value="Genomic_DNA"/>
</dbReference>
<dbReference type="InterPro" id="IPR029061">
    <property type="entry name" value="THDP-binding"/>
</dbReference>
<name>A0A537KJU4_9BACT</name>
<dbReference type="SUPFAM" id="SSF52518">
    <property type="entry name" value="Thiamin diphosphate-binding fold (THDP-binding)"/>
    <property type="match status" value="1"/>
</dbReference>
<evidence type="ECO:0000256" key="5">
    <source>
        <dbReference type="ARBA" id="ARBA00023052"/>
    </source>
</evidence>
<feature type="domain" description="Dehydrogenase E1 component" evidence="8">
    <location>
        <begin position="25"/>
        <end position="310"/>
    </location>
</feature>
<dbReference type="GO" id="GO:0006086">
    <property type="term" value="P:pyruvate decarboxylation to acetyl-CoA"/>
    <property type="evidence" value="ECO:0007669"/>
    <property type="project" value="InterPro"/>
</dbReference>